<keyword evidence="2 7" id="KW-0678">Repressor</keyword>
<keyword evidence="11" id="KW-1185">Reference proteome</keyword>
<evidence type="ECO:0000256" key="8">
    <source>
        <dbReference type="PROSITE-ProRule" id="PRU00335"/>
    </source>
</evidence>
<dbReference type="PROSITE" id="PS50977">
    <property type="entry name" value="HTH_TETR_2"/>
    <property type="match status" value="1"/>
</dbReference>
<dbReference type="HAMAP" id="MF_00768">
    <property type="entry name" value="HTH_type_BetI"/>
    <property type="match status" value="1"/>
</dbReference>
<dbReference type="GO" id="GO:0019285">
    <property type="term" value="P:glycine betaine biosynthetic process from choline"/>
    <property type="evidence" value="ECO:0007669"/>
    <property type="project" value="UniProtKB-UniRule"/>
</dbReference>
<keyword evidence="3 7" id="KW-0805">Transcription regulation</keyword>
<dbReference type="InterPro" id="IPR036271">
    <property type="entry name" value="Tet_transcr_reg_TetR-rel_C_sf"/>
</dbReference>
<dbReference type="InterPro" id="IPR039538">
    <property type="entry name" value="BetI_C"/>
</dbReference>
<comment type="caution">
    <text evidence="10">The sequence shown here is derived from an EMBL/GenBank/DDBJ whole genome shotgun (WGS) entry which is preliminary data.</text>
</comment>
<comment type="function">
    <text evidence="7">Repressor involved in choline regulation of the bet genes.</text>
</comment>
<dbReference type="InterPro" id="IPR050109">
    <property type="entry name" value="HTH-type_TetR-like_transc_reg"/>
</dbReference>
<sequence length="191" mass="20593">MPKLGMEPIRREALVRATIAELGKAGTLDVTVSQIARRAGVSSALAHHYFGGKDQIFLAAMRRILADFAVDVRRELDGAAARDRAAAIVRASFSRSSFTPEAVGAWMCFYGMAQKNAEALRLWQIYHRRLRSNLIHALRPYCAGPEAAADTLGALIDGLYIRAALDPGLSPEDALAQALSVLRGLCSGGRS</sequence>
<evidence type="ECO:0000256" key="2">
    <source>
        <dbReference type="ARBA" id="ARBA00022491"/>
    </source>
</evidence>
<dbReference type="InterPro" id="IPR017757">
    <property type="entry name" value="Tscrpt_rep_BetI"/>
</dbReference>
<dbReference type="EMBL" id="SMUV01000074">
    <property type="protein sequence ID" value="TDK41061.1"/>
    <property type="molecule type" value="Genomic_DNA"/>
</dbReference>
<keyword evidence="4 7" id="KW-0238">DNA-binding</keyword>
<dbReference type="SUPFAM" id="SSF46689">
    <property type="entry name" value="Homeodomain-like"/>
    <property type="match status" value="1"/>
</dbReference>
<evidence type="ECO:0000259" key="9">
    <source>
        <dbReference type="PROSITE" id="PS50977"/>
    </source>
</evidence>
<dbReference type="Gene3D" id="1.10.357.10">
    <property type="entry name" value="Tetracycline Repressor, domain 2"/>
    <property type="match status" value="1"/>
</dbReference>
<evidence type="ECO:0000256" key="3">
    <source>
        <dbReference type="ARBA" id="ARBA00023015"/>
    </source>
</evidence>
<dbReference type="RefSeq" id="WP_133361631.1">
    <property type="nucleotide sequence ID" value="NZ_SMUV01000074.1"/>
</dbReference>
<evidence type="ECO:0000313" key="10">
    <source>
        <dbReference type="EMBL" id="TDK41061.1"/>
    </source>
</evidence>
<dbReference type="SUPFAM" id="SSF48498">
    <property type="entry name" value="Tetracyclin repressor-like, C-terminal domain"/>
    <property type="match status" value="1"/>
</dbReference>
<dbReference type="PANTHER" id="PTHR30055:SF234">
    <property type="entry name" value="HTH-TYPE TRANSCRIPTIONAL REGULATOR BETI"/>
    <property type="match status" value="1"/>
</dbReference>
<evidence type="ECO:0000256" key="1">
    <source>
        <dbReference type="ARBA" id="ARBA00004719"/>
    </source>
</evidence>
<reference evidence="10 11" key="1">
    <citation type="submission" date="2019-03" db="EMBL/GenBank/DDBJ databases">
        <title>Ruegeria lutea sp. nov., a novel strain, isolated from marine sediment, the Masan Bay, South Korea.</title>
        <authorList>
            <person name="Kim J."/>
            <person name="Kim D.-Y."/>
            <person name="Lee S.-S."/>
        </authorList>
    </citation>
    <scope>NUCLEOTIDE SEQUENCE [LARGE SCALE GENOMIC DNA]</scope>
    <source>
        <strain evidence="10 11">318-1</strain>
    </source>
</reference>
<dbReference type="PANTHER" id="PTHR30055">
    <property type="entry name" value="HTH-TYPE TRANSCRIPTIONAL REGULATOR RUTR"/>
    <property type="match status" value="1"/>
</dbReference>
<dbReference type="GO" id="GO:0003700">
    <property type="term" value="F:DNA-binding transcription factor activity"/>
    <property type="evidence" value="ECO:0007669"/>
    <property type="project" value="UniProtKB-UniRule"/>
</dbReference>
<comment type="function">
    <text evidence="6">Repressor involved in the biosynthesis of the osmoprotectant glycine betaine. It represses transcription of the choline transporter BetT and the genes of BetAB involved in the synthesis of glycine betaine.</text>
</comment>
<dbReference type="AlphaFoldDB" id="A0A4R5UQA9"/>
<dbReference type="InterPro" id="IPR001647">
    <property type="entry name" value="HTH_TetR"/>
</dbReference>
<feature type="domain" description="HTH tetR-type" evidence="9">
    <location>
        <begin position="8"/>
        <end position="68"/>
    </location>
</feature>
<dbReference type="OrthoDB" id="7618612at2"/>
<dbReference type="Proteomes" id="UP000295301">
    <property type="component" value="Unassembled WGS sequence"/>
</dbReference>
<dbReference type="Pfam" id="PF00440">
    <property type="entry name" value="TetR_N"/>
    <property type="match status" value="1"/>
</dbReference>
<comment type="pathway">
    <text evidence="1 7">Amine and polyamine biosynthesis; betaine biosynthesis via choline pathway [regulation].</text>
</comment>
<evidence type="ECO:0000256" key="7">
    <source>
        <dbReference type="HAMAP-Rule" id="MF_00768"/>
    </source>
</evidence>
<dbReference type="GO" id="GO:0000976">
    <property type="term" value="F:transcription cis-regulatory region binding"/>
    <property type="evidence" value="ECO:0007669"/>
    <property type="project" value="TreeGrafter"/>
</dbReference>
<name>A0A4R5UQA9_9RHOB</name>
<dbReference type="NCBIfam" id="TIGR03384">
    <property type="entry name" value="betaine_BetI"/>
    <property type="match status" value="1"/>
</dbReference>
<dbReference type="InterPro" id="IPR009057">
    <property type="entry name" value="Homeodomain-like_sf"/>
</dbReference>
<evidence type="ECO:0000313" key="11">
    <source>
        <dbReference type="Proteomes" id="UP000295301"/>
    </source>
</evidence>
<organism evidence="10 11">
    <name type="scientific">Antarcticimicrobium luteum</name>
    <dbReference type="NCBI Taxonomy" id="2547397"/>
    <lineage>
        <taxon>Bacteria</taxon>
        <taxon>Pseudomonadati</taxon>
        <taxon>Pseudomonadota</taxon>
        <taxon>Alphaproteobacteria</taxon>
        <taxon>Rhodobacterales</taxon>
        <taxon>Paracoccaceae</taxon>
        <taxon>Antarcticimicrobium</taxon>
    </lineage>
</organism>
<evidence type="ECO:0000256" key="4">
    <source>
        <dbReference type="ARBA" id="ARBA00023125"/>
    </source>
</evidence>
<proteinExistence type="inferred from homology"/>
<evidence type="ECO:0000256" key="6">
    <source>
        <dbReference type="ARBA" id="ARBA00024936"/>
    </source>
</evidence>
<evidence type="ECO:0000256" key="5">
    <source>
        <dbReference type="ARBA" id="ARBA00023163"/>
    </source>
</evidence>
<dbReference type="GO" id="GO:0045892">
    <property type="term" value="P:negative regulation of DNA-templated transcription"/>
    <property type="evidence" value="ECO:0007669"/>
    <property type="project" value="UniProtKB-UniRule"/>
</dbReference>
<gene>
    <name evidence="7 10" type="primary">betI</name>
    <name evidence="10" type="ORF">E1832_20395</name>
</gene>
<dbReference type="UniPathway" id="UPA00529"/>
<keyword evidence="5 7" id="KW-0804">Transcription</keyword>
<feature type="DNA-binding region" description="H-T-H motif" evidence="7 8">
    <location>
        <begin position="31"/>
        <end position="50"/>
    </location>
</feature>
<dbReference type="NCBIfam" id="NF001978">
    <property type="entry name" value="PRK00767.1"/>
    <property type="match status" value="1"/>
</dbReference>
<accession>A0A4R5UQA9</accession>
<dbReference type="Pfam" id="PF13977">
    <property type="entry name" value="TetR_C_6"/>
    <property type="match status" value="1"/>
</dbReference>
<protein>
    <recommendedName>
        <fullName evidence="7">HTH-type transcriptional regulator BetI</fullName>
    </recommendedName>
</protein>